<name>A0A8T2AGE6_ARASU</name>
<dbReference type="PROSITE" id="PS50994">
    <property type="entry name" value="INTEGRASE"/>
    <property type="match status" value="1"/>
</dbReference>
<dbReference type="GO" id="GO:0015074">
    <property type="term" value="P:DNA integration"/>
    <property type="evidence" value="ECO:0007669"/>
    <property type="project" value="InterPro"/>
</dbReference>
<evidence type="ECO:0000313" key="2">
    <source>
        <dbReference type="EMBL" id="KAG7572565.1"/>
    </source>
</evidence>
<evidence type="ECO:0000259" key="1">
    <source>
        <dbReference type="PROSITE" id="PS50994"/>
    </source>
</evidence>
<organism evidence="2 3">
    <name type="scientific">Arabidopsis suecica</name>
    <name type="common">Swedish thale-cress</name>
    <name type="synonym">Cardaminopsis suecica</name>
    <dbReference type="NCBI Taxonomy" id="45249"/>
    <lineage>
        <taxon>Eukaryota</taxon>
        <taxon>Viridiplantae</taxon>
        <taxon>Streptophyta</taxon>
        <taxon>Embryophyta</taxon>
        <taxon>Tracheophyta</taxon>
        <taxon>Spermatophyta</taxon>
        <taxon>Magnoliopsida</taxon>
        <taxon>eudicotyledons</taxon>
        <taxon>Gunneridae</taxon>
        <taxon>Pentapetalae</taxon>
        <taxon>rosids</taxon>
        <taxon>malvids</taxon>
        <taxon>Brassicales</taxon>
        <taxon>Brassicaceae</taxon>
        <taxon>Camelineae</taxon>
        <taxon>Arabidopsis</taxon>
    </lineage>
</organism>
<dbReference type="AlphaFoldDB" id="A0A8T2AGE6"/>
<dbReference type="PANTHER" id="PTHR48475:SF2">
    <property type="entry name" value="RIBONUCLEASE H"/>
    <property type="match status" value="1"/>
</dbReference>
<feature type="domain" description="Integrase catalytic" evidence="1">
    <location>
        <begin position="440"/>
        <end position="605"/>
    </location>
</feature>
<reference evidence="2 3" key="1">
    <citation type="submission" date="2020-12" db="EMBL/GenBank/DDBJ databases">
        <title>Concerted genomic and epigenomic changes stabilize Arabidopsis allopolyploids.</title>
        <authorList>
            <person name="Chen Z."/>
        </authorList>
    </citation>
    <scope>NUCLEOTIDE SEQUENCE [LARGE SCALE GENOMIC DNA]</scope>
    <source>
        <strain evidence="2">As9502</strain>
        <tissue evidence="2">Leaf</tissue>
    </source>
</reference>
<comment type="caution">
    <text evidence="2">The sequence shown here is derived from an EMBL/GenBank/DDBJ whole genome shotgun (WGS) entry which is preliminary data.</text>
</comment>
<accession>A0A8T2AGE6</accession>
<dbReference type="PANTHER" id="PTHR48475">
    <property type="entry name" value="RIBONUCLEASE H"/>
    <property type="match status" value="1"/>
</dbReference>
<dbReference type="InterPro" id="IPR001584">
    <property type="entry name" value="Integrase_cat-core"/>
</dbReference>
<dbReference type="Proteomes" id="UP000694251">
    <property type="component" value="Chromosome 9"/>
</dbReference>
<proteinExistence type="predicted"/>
<gene>
    <name evidence="2" type="ORF">ISN44_As09g009270</name>
</gene>
<dbReference type="EMBL" id="JAEFBJ010000009">
    <property type="protein sequence ID" value="KAG7572565.1"/>
    <property type="molecule type" value="Genomic_DNA"/>
</dbReference>
<evidence type="ECO:0000313" key="3">
    <source>
        <dbReference type="Proteomes" id="UP000694251"/>
    </source>
</evidence>
<protein>
    <submittedName>
        <fullName evidence="2">Integrase catalytic core</fullName>
    </submittedName>
</protein>
<keyword evidence="3" id="KW-1185">Reference proteome</keyword>
<dbReference type="OrthoDB" id="5596291at2759"/>
<dbReference type="InterPro" id="IPR007109">
    <property type="entry name" value="Brix"/>
</dbReference>
<dbReference type="GO" id="GO:0019843">
    <property type="term" value="F:rRNA binding"/>
    <property type="evidence" value="ECO:0007669"/>
    <property type="project" value="InterPro"/>
</dbReference>
<sequence>MTIFVSVTTRYRYLITMGHWARSPWKSPSDLPQINGKIVTDLAREEPGKCEQQFPQDGVVGNMTKAEQLAANTRIDAATSPTWIPLDDLKVVFCSITEDLVQMITDTYRRIDNFARNNQQPPSSEAASRPNDAVVDIDAADADNELAAAEYVEGIFRSQKKKKTNNKVLDMVSSRVSDLPHQRGIAGEIKSKNVAGHGRQNRKFLITGREVDNQILISSLKKFSNLCRKHKDLYMWMVKSPSGPSVKFLVNAVHTMEELKLTGNHLKGSRHVFVFCIVDDHIWFRNYQIDKIARDIGNLVTGLGHWARSPWRSLATSLKSMERSLPIFQEKTGQMSNLPLIKEQMQQHQPHGSLSTISNWSSASITEDLVQMITDTYERIDKLARNTQQPPSSEDLPCASHNWGQTYRKQTILTISNTRQLHYGQFVKKISEQFKSFRLIKIPPSDSESVDTLVALVSSTNVDLRVTVPVEDIVMPSIDLSNPTYIINDVPVAMEIGDDPDNQANVKRLIRSCFLIDNGTQFTTRITKQFLAKWGIRLSTSTPRYPHGNDQAEATNKTIVDGIKKVFGKKKGCWSNHLDGVLWSHWTMLRRATGQSPFSFAYGIEAMATTEASVPTIWRCMMTDHPELNDEMMYDDIDMWEELRDQALMLRRRRNRSQNPRLLPLALTKMRKAANHAHFSRRTRETKTFTATLIVGSKAASGPKEGVIDIDVADANNELAVVE</sequence>
<dbReference type="GO" id="GO:0006364">
    <property type="term" value="P:rRNA processing"/>
    <property type="evidence" value="ECO:0007669"/>
    <property type="project" value="InterPro"/>
</dbReference>
<dbReference type="Pfam" id="PF04427">
    <property type="entry name" value="Brix"/>
    <property type="match status" value="1"/>
</dbReference>